<evidence type="ECO:0000313" key="2">
    <source>
        <dbReference type="EMBL" id="CAD7251637.1"/>
    </source>
</evidence>
<accession>A0A7R9AD18</accession>
<dbReference type="Proteomes" id="UP000677054">
    <property type="component" value="Unassembled WGS sequence"/>
</dbReference>
<protein>
    <submittedName>
        <fullName evidence="2">Uncharacterized protein</fullName>
    </submittedName>
</protein>
<evidence type="ECO:0000313" key="3">
    <source>
        <dbReference type="Proteomes" id="UP000677054"/>
    </source>
</evidence>
<feature type="compositionally biased region" description="Basic and acidic residues" evidence="1">
    <location>
        <begin position="102"/>
        <end position="114"/>
    </location>
</feature>
<proteinExistence type="predicted"/>
<dbReference type="EMBL" id="LR903209">
    <property type="protein sequence ID" value="CAD7251637.1"/>
    <property type="molecule type" value="Genomic_DNA"/>
</dbReference>
<organism evidence="2">
    <name type="scientific">Darwinula stevensoni</name>
    <dbReference type="NCBI Taxonomy" id="69355"/>
    <lineage>
        <taxon>Eukaryota</taxon>
        <taxon>Metazoa</taxon>
        <taxon>Ecdysozoa</taxon>
        <taxon>Arthropoda</taxon>
        <taxon>Crustacea</taxon>
        <taxon>Oligostraca</taxon>
        <taxon>Ostracoda</taxon>
        <taxon>Podocopa</taxon>
        <taxon>Podocopida</taxon>
        <taxon>Darwinulocopina</taxon>
        <taxon>Darwinuloidea</taxon>
        <taxon>Darwinulidae</taxon>
        <taxon>Darwinula</taxon>
    </lineage>
</organism>
<feature type="compositionally biased region" description="Basic and acidic residues" evidence="1">
    <location>
        <begin position="173"/>
        <end position="186"/>
    </location>
</feature>
<name>A0A7R9AD18_9CRUS</name>
<dbReference type="AlphaFoldDB" id="A0A7R9AD18"/>
<reference evidence="2" key="1">
    <citation type="submission" date="2020-11" db="EMBL/GenBank/DDBJ databases">
        <authorList>
            <person name="Tran Van P."/>
        </authorList>
    </citation>
    <scope>NUCLEOTIDE SEQUENCE</scope>
</reference>
<dbReference type="EMBL" id="CAJPEV010003692">
    <property type="protein sequence ID" value="CAG0900336.1"/>
    <property type="molecule type" value="Genomic_DNA"/>
</dbReference>
<feature type="region of interest" description="Disordered" evidence="1">
    <location>
        <begin position="173"/>
        <end position="193"/>
    </location>
</feature>
<keyword evidence="3" id="KW-1185">Reference proteome</keyword>
<feature type="region of interest" description="Disordered" evidence="1">
    <location>
        <begin position="1"/>
        <end position="127"/>
    </location>
</feature>
<evidence type="ECO:0000256" key="1">
    <source>
        <dbReference type="SAM" id="MobiDB-lite"/>
    </source>
</evidence>
<feature type="compositionally biased region" description="Acidic residues" evidence="1">
    <location>
        <begin position="51"/>
        <end position="71"/>
    </location>
</feature>
<feature type="compositionally biased region" description="Acidic residues" evidence="1">
    <location>
        <begin position="90"/>
        <end position="100"/>
    </location>
</feature>
<sequence>MTRWARSLTSKASNKKTPEEATPWHVMVASMKATQSREQNPEADDFSHENETEEEKEEDEEVDPSYSEEVDESMKSSSIPCDSTAFKEEGDIEKEEEQDTEAGNHEMPEYEKASGSHKAQERKRKHQFVTEPMPGRAKIFFEGSWVTPEVKADLLKMRKKLLADGIPKDKVSELVRKGRRREEKSYKRDKKKGYAPMNLSLPKAFHCLIRALKDSGGSRLVLRRKSFLVGV</sequence>
<gene>
    <name evidence="2" type="ORF">DSTB1V02_LOCUS11399</name>
</gene>